<evidence type="ECO:0000313" key="2">
    <source>
        <dbReference type="EMBL" id="SFM59804.1"/>
    </source>
</evidence>
<dbReference type="STRING" id="758825.SAMN02982985_04623"/>
<reference evidence="2 3" key="1">
    <citation type="submission" date="2016-10" db="EMBL/GenBank/DDBJ databases">
        <authorList>
            <person name="de Groot N.N."/>
        </authorList>
    </citation>
    <scope>NUCLEOTIDE SEQUENCE [LARGE SCALE GENOMIC DNA]</scope>
    <source>
        <strain evidence="2 3">ATCC 43154</strain>
    </source>
</reference>
<feature type="domain" description="HTH-like" evidence="1">
    <location>
        <begin position="46"/>
        <end position="91"/>
    </location>
</feature>
<evidence type="ECO:0000259" key="1">
    <source>
        <dbReference type="Pfam" id="PF13276"/>
    </source>
</evidence>
<evidence type="ECO:0000313" key="3">
    <source>
        <dbReference type="Proteomes" id="UP000199470"/>
    </source>
</evidence>
<gene>
    <name evidence="2" type="ORF">SAMN02982985_04623</name>
</gene>
<dbReference type="InterPro" id="IPR025948">
    <property type="entry name" value="HTH-like_dom"/>
</dbReference>
<name>A0A1I4S688_9BURK</name>
<dbReference type="InterPro" id="IPR050900">
    <property type="entry name" value="Transposase_IS3/IS150/IS904"/>
</dbReference>
<keyword evidence="3" id="KW-1185">Reference proteome</keyword>
<accession>A0A1I4S688</accession>
<protein>
    <submittedName>
        <fullName evidence="2">HTH-like domain-containing protein</fullName>
    </submittedName>
</protein>
<proteinExistence type="predicted"/>
<dbReference type="EMBL" id="FOTW01000025">
    <property type="protein sequence ID" value="SFM59804.1"/>
    <property type="molecule type" value="Genomic_DNA"/>
</dbReference>
<dbReference type="PANTHER" id="PTHR46889:SF5">
    <property type="entry name" value="INTEGRASE PROTEIN"/>
    <property type="match status" value="1"/>
</dbReference>
<organism evidence="2 3">
    <name type="scientific">Rugamonas rubra</name>
    <dbReference type="NCBI Taxonomy" id="758825"/>
    <lineage>
        <taxon>Bacteria</taxon>
        <taxon>Pseudomonadati</taxon>
        <taxon>Pseudomonadota</taxon>
        <taxon>Betaproteobacteria</taxon>
        <taxon>Burkholderiales</taxon>
        <taxon>Oxalobacteraceae</taxon>
        <taxon>Telluria group</taxon>
        <taxon>Rugamonas</taxon>
    </lineage>
</organism>
<sequence>MDWIDGAEELPLSRQCELAEVPRATVYRRLTAKVSQDAAPEDLLLCRLIDEEYTCRPFYGSRRMVVFLRTAGHVVNRKRVQRLMRSMGLAGMAPGPNTSKAHPQHKVYPYLLRGVPVARPNQVWSTDITYSTPSQRSPPAWG</sequence>
<dbReference type="Proteomes" id="UP000199470">
    <property type="component" value="Unassembled WGS sequence"/>
</dbReference>
<dbReference type="Pfam" id="PF13276">
    <property type="entry name" value="HTH_21"/>
    <property type="match status" value="1"/>
</dbReference>
<dbReference type="AlphaFoldDB" id="A0A1I4S688"/>
<dbReference type="PANTHER" id="PTHR46889">
    <property type="entry name" value="TRANSPOSASE INSF FOR INSERTION SEQUENCE IS3B-RELATED"/>
    <property type="match status" value="1"/>
</dbReference>